<dbReference type="RefSeq" id="WP_136735688.1">
    <property type="nucleotide sequence ID" value="NZ_SWDB01000018.1"/>
</dbReference>
<comment type="caution">
    <text evidence="5">The sequence shown here is derived from an EMBL/GenBank/DDBJ whole genome shotgun (WGS) entry which is preliminary data.</text>
</comment>
<dbReference type="InterPro" id="IPR025178">
    <property type="entry name" value="Lnb_N"/>
</dbReference>
<dbReference type="EMBL" id="SWDB01000018">
    <property type="protein sequence ID" value="TKB45602.1"/>
    <property type="molecule type" value="Genomic_DNA"/>
</dbReference>
<proteinExistence type="predicted"/>
<evidence type="ECO:0000313" key="5">
    <source>
        <dbReference type="EMBL" id="TKB45602.1"/>
    </source>
</evidence>
<feature type="domain" description="Lnb N-terminal periplasmic" evidence="2">
    <location>
        <begin position="114"/>
        <end position="278"/>
    </location>
</feature>
<dbReference type="Pfam" id="PF25225">
    <property type="entry name" value="DUF7843"/>
    <property type="match status" value="1"/>
</dbReference>
<dbReference type="Pfam" id="PF13387">
    <property type="entry name" value="Lnb_N"/>
    <property type="match status" value="1"/>
</dbReference>
<feature type="signal peptide" evidence="1">
    <location>
        <begin position="1"/>
        <end position="25"/>
    </location>
</feature>
<evidence type="ECO:0000313" key="6">
    <source>
        <dbReference type="Proteomes" id="UP000307999"/>
    </source>
</evidence>
<organism evidence="5 6">
    <name type="scientific">Thalassotalea mangrovi</name>
    <dbReference type="NCBI Taxonomy" id="2572245"/>
    <lineage>
        <taxon>Bacteria</taxon>
        <taxon>Pseudomonadati</taxon>
        <taxon>Pseudomonadota</taxon>
        <taxon>Gammaproteobacteria</taxon>
        <taxon>Alteromonadales</taxon>
        <taxon>Colwelliaceae</taxon>
        <taxon>Thalassotalea</taxon>
    </lineage>
</organism>
<dbReference type="OrthoDB" id="9759948at2"/>
<evidence type="ECO:0000259" key="2">
    <source>
        <dbReference type="Pfam" id="PF13387"/>
    </source>
</evidence>
<accession>A0A4U1B6W5</accession>
<keyword evidence="1" id="KW-0732">Signal</keyword>
<gene>
    <name evidence="5" type="ORF">E8M12_08380</name>
</gene>
<dbReference type="Pfam" id="PF25222">
    <property type="entry name" value="DUF7840"/>
    <property type="match status" value="1"/>
</dbReference>
<feature type="domain" description="DUF7840" evidence="3">
    <location>
        <begin position="379"/>
        <end position="588"/>
    </location>
</feature>
<dbReference type="InterPro" id="IPR057165">
    <property type="entry name" value="DUF7843"/>
</dbReference>
<sequence length="591" mass="67743">MDVVLAKIKAWPLFLLVMICNFSFAEQASLADSPQWRALLHYQTSPYPFSRQQFSQVADSEFFLDKNGKHDPEAELNANLQQLQSNKCRFPARTLWLAKQTGQQITLEDCDELNDWLKQFASDEVYLHFPSNYLNNPSSVFGHTFLRLHKRDRSALLDPIINYAAVSNTQNPAKYIVSGLTGGFPGVFAMHPHYLKKREYTVTENREIWSYKIKLTQEEINRFLLHFWEIKDRQFNYYFLNQNCSYQLMALLDVAISDISLLDEFHNVALPIDTIKFLHNHQRLELANFHPSFIDEFRLHSTTLNNAEKQRVLALTQCPASNVLEEDTGQILRLSSDYLEYLIQQDLRPRKCAHQQMAILQKASKEKSYLPPVFPSPEVAPQDAHPSAKIGVGFQSVSGALLNFRLGYHDLLDSIAGFKPGQEIILGDFAYDIERNKIADYKLIGLKSLSASDEFFQPLSWAFEISGRRYDDELNSALHHQVILGVGKSLQIGRGLAFVLLNTSLSYNRDSNTDVLLTPEFGYLYNGETINSSQTLRIEMPASDWQEKRLVLASKQTVNFTNDVQLSFSAEWLHHDSYQQGNIALSLSYLF</sequence>
<name>A0A4U1B6W5_9GAMM</name>
<feature type="chain" id="PRO_5020459709" evidence="1">
    <location>
        <begin position="26"/>
        <end position="591"/>
    </location>
</feature>
<reference evidence="5 6" key="1">
    <citation type="submission" date="2019-04" db="EMBL/GenBank/DDBJ databases">
        <title>Thalassotalea guangxiensis sp. nov., isolated from sediment of the coastal wetland.</title>
        <authorList>
            <person name="Zheng S."/>
            <person name="Zhang D."/>
        </authorList>
    </citation>
    <scope>NUCLEOTIDE SEQUENCE [LARGE SCALE GENOMIC DNA]</scope>
    <source>
        <strain evidence="5 6">ZS-4</strain>
    </source>
</reference>
<evidence type="ECO:0000256" key="1">
    <source>
        <dbReference type="SAM" id="SignalP"/>
    </source>
</evidence>
<keyword evidence="6" id="KW-1185">Reference proteome</keyword>
<dbReference type="Proteomes" id="UP000307999">
    <property type="component" value="Unassembled WGS sequence"/>
</dbReference>
<feature type="domain" description="DUF7843" evidence="4">
    <location>
        <begin position="29"/>
        <end position="100"/>
    </location>
</feature>
<evidence type="ECO:0000259" key="4">
    <source>
        <dbReference type="Pfam" id="PF25225"/>
    </source>
</evidence>
<evidence type="ECO:0000259" key="3">
    <source>
        <dbReference type="Pfam" id="PF25222"/>
    </source>
</evidence>
<dbReference type="InterPro" id="IPR057162">
    <property type="entry name" value="DUF7840"/>
</dbReference>
<dbReference type="AlphaFoldDB" id="A0A4U1B6W5"/>
<protein>
    <submittedName>
        <fullName evidence="5">DUF4105 domain-containing protein</fullName>
    </submittedName>
</protein>